<gene>
    <name evidence="3" type="ORF">EV643_15211</name>
</gene>
<dbReference type="Pfam" id="PF01243">
    <property type="entry name" value="PNPOx_N"/>
    <property type="match status" value="1"/>
</dbReference>
<dbReference type="PANTHER" id="PTHR39336">
    <property type="entry name" value="PYRIDOXAMINE PHOSPHATE OXIDASE FAMILY PROTEIN (AFU_ORTHOLOGUE AFUA_6G11440)"/>
    <property type="match status" value="1"/>
</dbReference>
<accession>A0A4R6IZB1</accession>
<dbReference type="EMBL" id="SNWQ01000052">
    <property type="protein sequence ID" value="TDO27817.1"/>
    <property type="molecule type" value="Genomic_DNA"/>
</dbReference>
<sequence>MGTVFAEIDDELAGWIRSQQLFFVGTAPSGDEGHVNISPKGDLRTFAILGPLKLAYVDLFGSGIETVAHLKQNGRIVVMFCAFTGPPRVLRLHGKGRVVEQHEPEFAELSAGFALTDEVTPSVRSIIVIDIERIADSCGYVVPKMEPQGERGALYQTAAGWIRKRGPSAIPDYCDVNNGESIDGFPGLTPFGAKLTDDQKERNASAGRRL</sequence>
<proteinExistence type="predicted"/>
<keyword evidence="4" id="KW-1185">Reference proteome</keyword>
<dbReference type="SUPFAM" id="SSF50475">
    <property type="entry name" value="FMN-binding split barrel"/>
    <property type="match status" value="1"/>
</dbReference>
<dbReference type="RefSeq" id="WP_166665803.1">
    <property type="nucleotide sequence ID" value="NZ_SNWQ01000052.1"/>
</dbReference>
<protein>
    <submittedName>
        <fullName evidence="3">Pyridoxamine 5'-phosphate oxidase</fullName>
    </submittedName>
</protein>
<dbReference type="AlphaFoldDB" id="A0A4R6IZB1"/>
<evidence type="ECO:0000259" key="2">
    <source>
        <dbReference type="Pfam" id="PF01243"/>
    </source>
</evidence>
<dbReference type="InterPro" id="IPR011576">
    <property type="entry name" value="Pyridox_Oxase_N"/>
</dbReference>
<dbReference type="InterPro" id="IPR012349">
    <property type="entry name" value="Split_barrel_FMN-bd"/>
</dbReference>
<dbReference type="Proteomes" id="UP000295388">
    <property type="component" value="Unassembled WGS sequence"/>
</dbReference>
<feature type="region of interest" description="Disordered" evidence="1">
    <location>
        <begin position="189"/>
        <end position="210"/>
    </location>
</feature>
<dbReference type="PANTHER" id="PTHR39336:SF1">
    <property type="entry name" value="PYRIDOXAMINE PHOSPHATE OXIDASE FAMILY PROTEIN (AFU_ORTHOLOGUE AFUA_6G11440)"/>
    <property type="match status" value="1"/>
</dbReference>
<dbReference type="Gene3D" id="2.30.110.10">
    <property type="entry name" value="Electron Transport, Fmn-binding Protein, Chain A"/>
    <property type="match status" value="1"/>
</dbReference>
<comment type="caution">
    <text evidence="3">The sequence shown here is derived from an EMBL/GenBank/DDBJ whole genome shotgun (WGS) entry which is preliminary data.</text>
</comment>
<organism evidence="3 4">
    <name type="scientific">Kribbella caucasensis</name>
    <dbReference type="NCBI Taxonomy" id="2512215"/>
    <lineage>
        <taxon>Bacteria</taxon>
        <taxon>Bacillati</taxon>
        <taxon>Actinomycetota</taxon>
        <taxon>Actinomycetes</taxon>
        <taxon>Propionibacteriales</taxon>
        <taxon>Kribbellaceae</taxon>
        <taxon>Kribbella</taxon>
    </lineage>
</organism>
<evidence type="ECO:0000313" key="4">
    <source>
        <dbReference type="Proteomes" id="UP000295388"/>
    </source>
</evidence>
<reference evidence="3 4" key="1">
    <citation type="submission" date="2019-03" db="EMBL/GenBank/DDBJ databases">
        <title>Genomic Encyclopedia of Type Strains, Phase III (KMG-III): the genomes of soil and plant-associated and newly described type strains.</title>
        <authorList>
            <person name="Whitman W."/>
        </authorList>
    </citation>
    <scope>NUCLEOTIDE SEQUENCE [LARGE SCALE GENOMIC DNA]</scope>
    <source>
        <strain evidence="3 4">VKM Ac-2527</strain>
    </source>
</reference>
<feature type="domain" description="Pyridoxamine 5'-phosphate oxidase N-terminal" evidence="2">
    <location>
        <begin position="8"/>
        <end position="136"/>
    </location>
</feature>
<evidence type="ECO:0000256" key="1">
    <source>
        <dbReference type="SAM" id="MobiDB-lite"/>
    </source>
</evidence>
<evidence type="ECO:0000313" key="3">
    <source>
        <dbReference type="EMBL" id="TDO27817.1"/>
    </source>
</evidence>
<name>A0A4R6IZB1_9ACTN</name>